<dbReference type="Gene3D" id="3.90.1210.10">
    <property type="entry name" value="Antifreeze-like/N-acetylneuraminic acid synthase C-terminal domain"/>
    <property type="match status" value="1"/>
</dbReference>
<dbReference type="STRING" id="1122247.GCA_000379865_04128"/>
<dbReference type="AlphaFoldDB" id="K5BE77"/>
<feature type="domain" description="SAF" evidence="1">
    <location>
        <begin position="53"/>
        <end position="115"/>
    </location>
</feature>
<organism evidence="2 3">
    <name type="scientific">Mycolicibacterium hassiacum (strain DSM 44199 / CIP 105218 / JCM 12690 / 3849)</name>
    <name type="common">Mycobacterium hassiacum</name>
    <dbReference type="NCBI Taxonomy" id="1122247"/>
    <lineage>
        <taxon>Bacteria</taxon>
        <taxon>Bacillati</taxon>
        <taxon>Actinomycetota</taxon>
        <taxon>Actinomycetes</taxon>
        <taxon>Mycobacteriales</taxon>
        <taxon>Mycobacteriaceae</taxon>
        <taxon>Mycolicibacterium</taxon>
    </lineage>
</organism>
<accession>K5BE77</accession>
<protein>
    <submittedName>
        <fullName evidence="2">SAF-like family protein</fullName>
    </submittedName>
</protein>
<comment type="caution">
    <text evidence="2">The sequence shown here is derived from an EMBL/GenBank/DDBJ whole genome shotgun (WGS) entry which is preliminary data.</text>
</comment>
<keyword evidence="3" id="KW-1185">Reference proteome</keyword>
<dbReference type="InterPro" id="IPR013974">
    <property type="entry name" value="SAF"/>
</dbReference>
<dbReference type="Proteomes" id="UP000006265">
    <property type="component" value="Unassembled WGS sequence"/>
</dbReference>
<name>K5BE77_MYCHD</name>
<dbReference type="RefSeq" id="WP_005629735.1">
    <property type="nucleotide sequence ID" value="NZ_AMRA01000095.1"/>
</dbReference>
<dbReference type="SMART" id="SM00858">
    <property type="entry name" value="SAF"/>
    <property type="match status" value="1"/>
</dbReference>
<dbReference type="OrthoDB" id="4808509at2"/>
<gene>
    <name evidence="2" type="ORF">C731_3476</name>
</gene>
<dbReference type="CDD" id="cd11614">
    <property type="entry name" value="SAF_CpaB_FlgA_like"/>
    <property type="match status" value="1"/>
</dbReference>
<dbReference type="PATRIC" id="fig|1122247.3.peg.3331"/>
<evidence type="ECO:0000259" key="1">
    <source>
        <dbReference type="SMART" id="SM00858"/>
    </source>
</evidence>
<proteinExistence type="predicted"/>
<dbReference type="Pfam" id="PF08666">
    <property type="entry name" value="SAF"/>
    <property type="match status" value="1"/>
</dbReference>
<reference evidence="2 3" key="1">
    <citation type="journal article" date="2012" name="J. Bacteriol.">
        <title>Genome sequence of Mycobacterium hassiacum DSM 44199, a rare source of heat-stable mycobacterial proteins.</title>
        <authorList>
            <person name="Tiago I."/>
            <person name="Maranha A."/>
            <person name="Mendes V."/>
            <person name="Alarico S."/>
            <person name="Moynihan P.J."/>
            <person name="Clarke A.J."/>
            <person name="Macedo-Ribeiro S."/>
            <person name="Pereira P.J."/>
            <person name="Empadinhas N."/>
        </authorList>
    </citation>
    <scope>NUCLEOTIDE SEQUENCE [LARGE SCALE GENOMIC DNA]</scope>
    <source>
        <strain evidence="3">DSM 44199 / CIP 105218 / JCM 12690 / 3849</strain>
    </source>
</reference>
<dbReference type="EMBL" id="AMRA01000095">
    <property type="protein sequence ID" value="EKF22732.1"/>
    <property type="molecule type" value="Genomic_DNA"/>
</dbReference>
<evidence type="ECO:0000313" key="2">
    <source>
        <dbReference type="EMBL" id="EKF22732.1"/>
    </source>
</evidence>
<sequence length="215" mass="21901">MRQSLDPSLWGRLLDGWRPDWSRTVAARRTAAAGLVVLAAVAAFRPDPGEDRVDVVVAARDLRPGHALDTADVRVESRAAAGVPDGAHVDPAAVVGATLAGPVRRGEVLTDVRVLGARSAEAAAGPNARLVPLRLEDPALVDLIRPGDVVDVLVAGADGAAPEVVASGAVVVLVSPAGDGFGATDERVVLVATPARDATRAAGAALQRAVTLTLH</sequence>
<evidence type="ECO:0000313" key="3">
    <source>
        <dbReference type="Proteomes" id="UP000006265"/>
    </source>
</evidence>
<dbReference type="eggNOG" id="COG3745">
    <property type="taxonomic scope" value="Bacteria"/>
</dbReference>